<dbReference type="EMBL" id="JACADJ010000042">
    <property type="protein sequence ID" value="NWH05664.1"/>
    <property type="molecule type" value="Genomic_DNA"/>
</dbReference>
<protein>
    <submittedName>
        <fullName evidence="2">Sulfotransferase domain-containing protein</fullName>
    </submittedName>
</protein>
<dbReference type="Pfam" id="PF00685">
    <property type="entry name" value="Sulfotransfer_1"/>
    <property type="match status" value="1"/>
</dbReference>
<proteinExistence type="predicted"/>
<dbReference type="GO" id="GO:0008146">
    <property type="term" value="F:sulfotransferase activity"/>
    <property type="evidence" value="ECO:0007669"/>
    <property type="project" value="InterPro"/>
</dbReference>
<name>A0A850SWF7_9BACT</name>
<reference evidence="2 3" key="1">
    <citation type="submission" date="2020-06" db="EMBL/GenBank/DDBJ databases">
        <title>High-quality draft genome of sulfate reducer Desulfobacter latus type strain AcrS2 isolated from marine sediment.</title>
        <authorList>
            <person name="Hoppe M."/>
            <person name="Larsen C.K."/>
            <person name="Marshall I.P.G."/>
            <person name="Schramm A."/>
            <person name="Marietou A.G."/>
        </authorList>
    </citation>
    <scope>NUCLEOTIDE SEQUENCE [LARGE SCALE GENOMIC DNA]</scope>
    <source>
        <strain evidence="2 3">AcRS2</strain>
    </source>
</reference>
<evidence type="ECO:0000259" key="1">
    <source>
        <dbReference type="Pfam" id="PF00685"/>
    </source>
</evidence>
<dbReference type="Gene3D" id="3.40.50.300">
    <property type="entry name" value="P-loop containing nucleotide triphosphate hydrolases"/>
    <property type="match status" value="1"/>
</dbReference>
<feature type="domain" description="Sulfotransferase" evidence="1">
    <location>
        <begin position="7"/>
        <end position="232"/>
    </location>
</feature>
<keyword evidence="3" id="KW-1185">Reference proteome</keyword>
<comment type="caution">
    <text evidence="2">The sequence shown here is derived from an EMBL/GenBank/DDBJ whole genome shotgun (WGS) entry which is preliminary data.</text>
</comment>
<dbReference type="RefSeq" id="WP_178367122.1">
    <property type="nucleotide sequence ID" value="NZ_JACADJ010000042.1"/>
</dbReference>
<dbReference type="SUPFAM" id="SSF52540">
    <property type="entry name" value="P-loop containing nucleoside triphosphate hydrolases"/>
    <property type="match status" value="1"/>
</dbReference>
<keyword evidence="2" id="KW-0808">Transferase</keyword>
<gene>
    <name evidence="2" type="ORF">HXW94_11830</name>
</gene>
<dbReference type="InterPro" id="IPR027417">
    <property type="entry name" value="P-loop_NTPase"/>
</dbReference>
<dbReference type="InterPro" id="IPR000863">
    <property type="entry name" value="Sulfotransferase_dom"/>
</dbReference>
<dbReference type="AlphaFoldDB" id="A0A850SWF7"/>
<organism evidence="2 3">
    <name type="scientific">Desulfobacter latus</name>
    <dbReference type="NCBI Taxonomy" id="2292"/>
    <lineage>
        <taxon>Bacteria</taxon>
        <taxon>Pseudomonadati</taxon>
        <taxon>Thermodesulfobacteriota</taxon>
        <taxon>Desulfobacteria</taxon>
        <taxon>Desulfobacterales</taxon>
        <taxon>Desulfobacteraceae</taxon>
        <taxon>Desulfobacter</taxon>
    </lineage>
</organism>
<evidence type="ECO:0000313" key="2">
    <source>
        <dbReference type="EMBL" id="NWH05664.1"/>
    </source>
</evidence>
<evidence type="ECO:0000313" key="3">
    <source>
        <dbReference type="Proteomes" id="UP000553343"/>
    </source>
</evidence>
<sequence length="326" mass="38167">MDYYIHVGFPKTATTTLQDNVFLNHSGIRYLGKSVLFKNNKEKKIYQRAGLFMNLWRQPKKDWNENDAKQIVQNCILPDCSDEKPNVVSLEELSYATPRRWAVPRRIWQVFGDAKIILTIRSQYDSLVSAYYWKFLNLELNDRFDKWFDKMMACSGEKLNQTNQPLNLPKYYDVVKAYEKVFGRENICILPFEWLIKEPEKFSIHLSNFVGIDSEETSRLLAWKKQNIRQSKSTIEYQRIVKKAYLNFFKIVNEELPMAKAAYYNGVYSSGFHGVVSNVMNKFSAPPRKSLAPLQSSFILEYYGEGNAKLMEEYDLDLKAYGYPCA</sequence>
<dbReference type="Proteomes" id="UP000553343">
    <property type="component" value="Unassembled WGS sequence"/>
</dbReference>
<accession>A0A850SWF7</accession>